<dbReference type="AlphaFoldDB" id="A0A557ZN17"/>
<keyword evidence="1" id="KW-0472">Membrane</keyword>
<evidence type="ECO:0000256" key="1">
    <source>
        <dbReference type="SAM" id="Phobius"/>
    </source>
</evidence>
<dbReference type="RefSeq" id="WP_144646221.1">
    <property type="nucleotide sequence ID" value="NZ_BNAX01000019.1"/>
</dbReference>
<organism evidence="3 4">
    <name type="scientific">Amycolatopsis acidiphila</name>
    <dbReference type="NCBI Taxonomy" id="715473"/>
    <lineage>
        <taxon>Bacteria</taxon>
        <taxon>Bacillati</taxon>
        <taxon>Actinomycetota</taxon>
        <taxon>Actinomycetes</taxon>
        <taxon>Pseudonocardiales</taxon>
        <taxon>Pseudonocardiaceae</taxon>
        <taxon>Amycolatopsis</taxon>
    </lineage>
</organism>
<keyword evidence="1" id="KW-1133">Transmembrane helix</keyword>
<dbReference type="Proteomes" id="UP000318578">
    <property type="component" value="Unassembled WGS sequence"/>
</dbReference>
<evidence type="ECO:0000256" key="2">
    <source>
        <dbReference type="SAM" id="SignalP"/>
    </source>
</evidence>
<keyword evidence="2" id="KW-0732">Signal</keyword>
<reference evidence="3 4" key="1">
    <citation type="submission" date="2019-07" db="EMBL/GenBank/DDBJ databases">
        <title>New species of Amycolatopsis and Streptomyces.</title>
        <authorList>
            <person name="Duangmal K."/>
            <person name="Teo W.F.A."/>
            <person name="Lipun K."/>
        </authorList>
    </citation>
    <scope>NUCLEOTIDE SEQUENCE [LARGE SCALE GENOMIC DNA]</scope>
    <source>
        <strain evidence="3 4">JCM 30562</strain>
    </source>
</reference>
<protein>
    <submittedName>
        <fullName evidence="3">Uncharacterized protein</fullName>
    </submittedName>
</protein>
<feature type="transmembrane region" description="Helical" evidence="1">
    <location>
        <begin position="84"/>
        <end position="103"/>
    </location>
</feature>
<evidence type="ECO:0000313" key="4">
    <source>
        <dbReference type="Proteomes" id="UP000318578"/>
    </source>
</evidence>
<keyword evidence="1" id="KW-0812">Transmembrane</keyword>
<proteinExistence type="predicted"/>
<sequence length="112" mass="11826">MRAWAFVTFVSGVLIVLFLVLFSLPVHATPPGGQPIACGNGWTVADLPAKPVPQAGTYDRYFSPGSQAQADTRVCDRARKVRKAAGVLVLGLGVVGLCGAFLGRRATRVSRT</sequence>
<name>A0A557ZN17_9PSEU</name>
<evidence type="ECO:0000313" key="3">
    <source>
        <dbReference type="EMBL" id="TVT13393.1"/>
    </source>
</evidence>
<gene>
    <name evidence="3" type="ORF">FNH06_39130</name>
</gene>
<feature type="chain" id="PRO_5022026785" evidence="2">
    <location>
        <begin position="29"/>
        <end position="112"/>
    </location>
</feature>
<accession>A0A557ZN17</accession>
<feature type="signal peptide" evidence="2">
    <location>
        <begin position="1"/>
        <end position="28"/>
    </location>
</feature>
<comment type="caution">
    <text evidence="3">The sequence shown here is derived from an EMBL/GenBank/DDBJ whole genome shotgun (WGS) entry which is preliminary data.</text>
</comment>
<keyword evidence="4" id="KW-1185">Reference proteome</keyword>
<dbReference type="EMBL" id="VJZA01000169">
    <property type="protein sequence ID" value="TVT13393.1"/>
    <property type="molecule type" value="Genomic_DNA"/>
</dbReference>